<organism evidence="1 2">
    <name type="scientific">Paenibacillus terrae</name>
    <dbReference type="NCBI Taxonomy" id="159743"/>
    <lineage>
        <taxon>Bacteria</taxon>
        <taxon>Bacillati</taxon>
        <taxon>Bacillota</taxon>
        <taxon>Bacilli</taxon>
        <taxon>Bacillales</taxon>
        <taxon>Paenibacillaceae</taxon>
        <taxon>Paenibacillus</taxon>
    </lineage>
</organism>
<reference evidence="1 2" key="1">
    <citation type="submission" date="2018-01" db="EMBL/GenBank/DDBJ databases">
        <title>Bacillales members from the olive rhizosphere are effective biological control agents against Verticillium dahliae.</title>
        <authorList>
            <person name="Gomez-Lama C."/>
            <person name="Legarda G."/>
            <person name="Ruano-Rosa D."/>
            <person name="Pizarro-Tobias P."/>
            <person name="Valverde-Corredor A."/>
            <person name="Niqui J.L."/>
            <person name="Trivino J.C."/>
            <person name="Roca A."/>
            <person name="Mercado-Blanco J."/>
        </authorList>
    </citation>
    <scope>NUCLEOTIDE SEQUENCE [LARGE SCALE GENOMIC DNA]</scope>
    <source>
        <strain evidence="1 2">PIC167</strain>
    </source>
</reference>
<evidence type="ECO:0000313" key="2">
    <source>
        <dbReference type="Proteomes" id="UP000308114"/>
    </source>
</evidence>
<evidence type="ECO:0000313" key="1">
    <source>
        <dbReference type="EMBL" id="TKH43425.1"/>
    </source>
</evidence>
<dbReference type="RefSeq" id="WP_137062303.1">
    <property type="nucleotide sequence ID" value="NZ_PNXQ01000013.1"/>
</dbReference>
<accession>A0A4U2PV95</accession>
<dbReference type="Proteomes" id="UP000308114">
    <property type="component" value="Unassembled WGS sequence"/>
</dbReference>
<name>A0A4U2PV95_9BACL</name>
<dbReference type="EMBL" id="PNXQ01000013">
    <property type="protein sequence ID" value="TKH43425.1"/>
    <property type="molecule type" value="Genomic_DNA"/>
</dbReference>
<comment type="caution">
    <text evidence="1">The sequence shown here is derived from an EMBL/GenBank/DDBJ whole genome shotgun (WGS) entry which is preliminary data.</text>
</comment>
<gene>
    <name evidence="1" type="ORF">C1I60_14100</name>
</gene>
<proteinExistence type="predicted"/>
<dbReference type="AlphaFoldDB" id="A0A4U2PV95"/>
<protein>
    <submittedName>
        <fullName evidence="1">Uncharacterized protein</fullName>
    </submittedName>
</protein>
<sequence length="74" mass="8873">MNNHEQQLFLQFYESLAPEVQRDIKHYLFLYDWYLDERDPKARETLLGEMNMLERKYNLEVTHGGNKNNQPAGA</sequence>